<dbReference type="GO" id="GO:0006107">
    <property type="term" value="P:oxaloacetate metabolic process"/>
    <property type="evidence" value="ECO:0007669"/>
    <property type="project" value="TreeGrafter"/>
</dbReference>
<accession>A0A846WTH0</accession>
<dbReference type="EMBL" id="JAAXPC010000025">
    <property type="protein sequence ID" value="NKY04939.1"/>
    <property type="molecule type" value="Genomic_DNA"/>
</dbReference>
<dbReference type="Pfam" id="PF15617">
    <property type="entry name" value="C-C_Bond_Lyase"/>
    <property type="match status" value="1"/>
</dbReference>
<keyword evidence="2" id="KW-0479">Metal-binding</keyword>
<evidence type="ECO:0000313" key="5">
    <source>
        <dbReference type="Proteomes" id="UP000563898"/>
    </source>
</evidence>
<proteinExistence type="predicted"/>
<protein>
    <submittedName>
        <fullName evidence="4">HpcH/HpaI aldolase/citrate lyase family protein</fullName>
    </submittedName>
</protein>
<keyword evidence="4" id="KW-0456">Lyase</keyword>
<dbReference type="GO" id="GO:0000287">
    <property type="term" value="F:magnesium ion binding"/>
    <property type="evidence" value="ECO:0007669"/>
    <property type="project" value="TreeGrafter"/>
</dbReference>
<evidence type="ECO:0000256" key="1">
    <source>
        <dbReference type="ARBA" id="ARBA00001946"/>
    </source>
</evidence>
<dbReference type="InterPro" id="IPR040442">
    <property type="entry name" value="Pyrv_kinase-like_dom_sf"/>
</dbReference>
<comment type="cofactor">
    <cofactor evidence="1">
        <name>Mg(2+)</name>
        <dbReference type="ChEBI" id="CHEBI:18420"/>
    </cofactor>
</comment>
<evidence type="ECO:0000256" key="2">
    <source>
        <dbReference type="ARBA" id="ARBA00022723"/>
    </source>
</evidence>
<evidence type="ECO:0000313" key="4">
    <source>
        <dbReference type="EMBL" id="NKY04939.1"/>
    </source>
</evidence>
<dbReference type="InterPro" id="IPR015813">
    <property type="entry name" value="Pyrv/PenolPyrv_kinase-like_dom"/>
</dbReference>
<keyword evidence="3" id="KW-0460">Magnesium</keyword>
<sequence length="408" mass="44486">MTTTAPRGVDSTNQFTDSTAEVTGPRHFHQLAPDVLDRLFLRRPEPITAQWSTQRTAVALGATLYVPATRPDLAEVIARRHREGVISMVIDLEDAVADEHSDEAIDATVAALHQLDGSAAGQMLLFVRVRDVSQISSITSKLESAGALSGFVIPKFSAGEADTALQEIDRSARRLGGHLWAMPVLESAALVHRESRDDELATIATALDDHRDQVLAVRIGATDMCGLFGIRRDRDLTIYDVRVAADAIACVVNILGRADGTGHVITGPVWEYFADHERLFAPQLRTTPFRDHDAVWFRQQLVSRDIDGLLREIALDRANGMHGKTVIHPAHVAPVHALSVVTHEEYHDAVDILAGTTGGVAASAYRNKMNEMKPHRKWAERVMDRAAAFGVTAPGVNFVDLLTAMDAA</sequence>
<dbReference type="SUPFAM" id="SSF51621">
    <property type="entry name" value="Phosphoenolpyruvate/pyruvate domain"/>
    <property type="match status" value="1"/>
</dbReference>
<gene>
    <name evidence="4" type="ORF">HGA05_25585</name>
</gene>
<dbReference type="Proteomes" id="UP000563898">
    <property type="component" value="Unassembled WGS sequence"/>
</dbReference>
<dbReference type="RefSeq" id="WP_006373188.1">
    <property type="nucleotide sequence ID" value="NZ_CP085887.1"/>
</dbReference>
<dbReference type="Gene3D" id="3.20.20.60">
    <property type="entry name" value="Phosphoenolpyruvate-binding domains"/>
    <property type="match status" value="1"/>
</dbReference>
<name>A0A846WTH0_9ACTN</name>
<comment type="caution">
    <text evidence="4">The sequence shown here is derived from an EMBL/GenBank/DDBJ whole genome shotgun (WGS) entry which is preliminary data.</text>
</comment>
<dbReference type="GO" id="GO:0016829">
    <property type="term" value="F:lyase activity"/>
    <property type="evidence" value="ECO:0007669"/>
    <property type="project" value="UniProtKB-KW"/>
</dbReference>
<organism evidence="4 5">
    <name type="scientific">Gordonia polyisoprenivorans</name>
    <dbReference type="NCBI Taxonomy" id="84595"/>
    <lineage>
        <taxon>Bacteria</taxon>
        <taxon>Bacillati</taxon>
        <taxon>Actinomycetota</taxon>
        <taxon>Actinomycetes</taxon>
        <taxon>Mycobacteriales</taxon>
        <taxon>Gordoniaceae</taxon>
        <taxon>Gordonia</taxon>
    </lineage>
</organism>
<dbReference type="PANTHER" id="PTHR32308">
    <property type="entry name" value="LYASE BETA SUBUNIT, PUTATIVE (AFU_ORTHOLOGUE AFUA_4G13030)-RELATED"/>
    <property type="match status" value="1"/>
</dbReference>
<dbReference type="PANTHER" id="PTHR32308:SF10">
    <property type="entry name" value="CITRATE LYASE SUBUNIT BETA"/>
    <property type="match status" value="1"/>
</dbReference>
<dbReference type="InterPro" id="IPR039480">
    <property type="entry name" value="C-C_Bond_Lyase-like"/>
</dbReference>
<reference evidence="4 5" key="1">
    <citation type="submission" date="2020-04" db="EMBL/GenBank/DDBJ databases">
        <title>MicrobeNet Type strains.</title>
        <authorList>
            <person name="Nicholson A.C."/>
        </authorList>
    </citation>
    <scope>NUCLEOTIDE SEQUENCE [LARGE SCALE GENOMIC DNA]</scope>
    <source>
        <strain evidence="4 5">ATCC BAA-14</strain>
    </source>
</reference>
<dbReference type="AlphaFoldDB" id="A0A846WTH0"/>
<evidence type="ECO:0000256" key="3">
    <source>
        <dbReference type="ARBA" id="ARBA00022842"/>
    </source>
</evidence>